<dbReference type="AlphaFoldDB" id="A0A2I0SIB8"/>
<accession>A0A2I0SIB8</accession>
<gene>
    <name evidence="1" type="ORF">CW362_28405</name>
</gene>
<reference evidence="1 2" key="1">
    <citation type="submission" date="2017-12" db="EMBL/GenBank/DDBJ databases">
        <title>Streptomyces populusis sp. nov., a novel endophytic actinobacterium isolated from stems of Populus adenopoda Maxim.</title>
        <authorList>
            <person name="Wang Z."/>
        </authorList>
    </citation>
    <scope>NUCLEOTIDE SEQUENCE [LARGE SCALE GENOMIC DNA]</scope>
    <source>
        <strain evidence="1 2">A249</strain>
    </source>
</reference>
<protein>
    <submittedName>
        <fullName evidence="1">Toxin-antitoxin system, toxin component</fullName>
    </submittedName>
</protein>
<sequence>MRRLVDELVAGVALPVPTEPDALFDALIRSVSAKTGRELVVLRKEFPHRTASGLWLDLPDRDIIVIDERATPLHQLAIFFHEVWHLLDGACGNHAVGRSVATRMLSSRPDLPALDETVRRVAARSEFKQDEERTAETFGLLAATRFRVWLESEPGAIPTGRGDIAGRISASLGNRRQQV</sequence>
<organism evidence="1 2">
    <name type="scientific">Streptomyces populi</name>
    <dbReference type="NCBI Taxonomy" id="2058924"/>
    <lineage>
        <taxon>Bacteria</taxon>
        <taxon>Bacillati</taxon>
        <taxon>Actinomycetota</taxon>
        <taxon>Actinomycetes</taxon>
        <taxon>Kitasatosporales</taxon>
        <taxon>Streptomycetaceae</taxon>
        <taxon>Streptomyces</taxon>
    </lineage>
</organism>
<evidence type="ECO:0000313" key="1">
    <source>
        <dbReference type="EMBL" id="PKT69681.1"/>
    </source>
</evidence>
<dbReference type="EMBL" id="PJOS01000068">
    <property type="protein sequence ID" value="PKT69681.1"/>
    <property type="molecule type" value="Genomic_DNA"/>
</dbReference>
<dbReference type="OrthoDB" id="4310552at2"/>
<dbReference type="Proteomes" id="UP000236178">
    <property type="component" value="Unassembled WGS sequence"/>
</dbReference>
<proteinExistence type="predicted"/>
<comment type="caution">
    <text evidence="1">The sequence shown here is derived from an EMBL/GenBank/DDBJ whole genome shotgun (WGS) entry which is preliminary data.</text>
</comment>
<name>A0A2I0SIB8_9ACTN</name>
<evidence type="ECO:0000313" key="2">
    <source>
        <dbReference type="Proteomes" id="UP000236178"/>
    </source>
</evidence>
<dbReference type="RefSeq" id="WP_103552458.1">
    <property type="nucleotide sequence ID" value="NZ_JBHJSK010000007.1"/>
</dbReference>
<keyword evidence="2" id="KW-1185">Reference proteome</keyword>